<evidence type="ECO:0000313" key="3">
    <source>
        <dbReference type="EMBL" id="GEM46962.1"/>
    </source>
</evidence>
<protein>
    <submittedName>
        <fullName evidence="3">Uncharacterized protein</fullName>
    </submittedName>
</protein>
<evidence type="ECO:0000256" key="2">
    <source>
        <dbReference type="SAM" id="MobiDB-lite"/>
    </source>
</evidence>
<dbReference type="EMBL" id="BJXB01000010">
    <property type="protein sequence ID" value="GEM46962.1"/>
    <property type="molecule type" value="Genomic_DNA"/>
</dbReference>
<proteinExistence type="predicted"/>
<dbReference type="RefSeq" id="WP_146884831.1">
    <property type="nucleotide sequence ID" value="NZ_BJXB01000010.1"/>
</dbReference>
<sequence length="273" mass="31414">MPETPQIAENLAEKLERLELNLQRWERLGEKLPDVILAVEHLERRAEDAILRMQQEMDRHREELNRLQPRMPAVPKEEPRSSASAQPAPVDASRMKQDLLNALHEQMDCELQAFSRNALDPLHNQMQHLKISVQQMSLSSGPAQPIPQGPSTAVLESQIMAQQQEINKLKNQLQMMEESQQTVQEQQREGHQVLSEHVQSLQGGIQGLQSYVLQVEKSTQNSVQNSIQQLMQQQATDREHLNHSLQQLEHAFNEFQSWYQGAKPLARLFSRPK</sequence>
<dbReference type="AlphaFoldDB" id="A0A511N284"/>
<evidence type="ECO:0000256" key="1">
    <source>
        <dbReference type="SAM" id="Coils"/>
    </source>
</evidence>
<organism evidence="3 4">
    <name type="scientific">Deinococcus cellulosilyticus (strain DSM 18568 / NBRC 106333 / KACC 11606 / 5516J-15)</name>
    <dbReference type="NCBI Taxonomy" id="1223518"/>
    <lineage>
        <taxon>Bacteria</taxon>
        <taxon>Thermotogati</taxon>
        <taxon>Deinococcota</taxon>
        <taxon>Deinococci</taxon>
        <taxon>Deinococcales</taxon>
        <taxon>Deinococcaceae</taxon>
        <taxon>Deinococcus</taxon>
    </lineage>
</organism>
<accession>A0A511N284</accession>
<feature type="region of interest" description="Disordered" evidence="2">
    <location>
        <begin position="62"/>
        <end position="92"/>
    </location>
</feature>
<dbReference type="Proteomes" id="UP000321306">
    <property type="component" value="Unassembled WGS sequence"/>
</dbReference>
<name>A0A511N284_DEIC1</name>
<evidence type="ECO:0000313" key="4">
    <source>
        <dbReference type="Proteomes" id="UP000321306"/>
    </source>
</evidence>
<keyword evidence="4" id="KW-1185">Reference proteome</keyword>
<feature type="coiled-coil region" evidence="1">
    <location>
        <begin position="152"/>
        <end position="189"/>
    </location>
</feature>
<comment type="caution">
    <text evidence="3">The sequence shown here is derived from an EMBL/GenBank/DDBJ whole genome shotgun (WGS) entry which is preliminary data.</text>
</comment>
<reference evidence="3 4" key="1">
    <citation type="submission" date="2019-07" db="EMBL/GenBank/DDBJ databases">
        <title>Whole genome shotgun sequence of Deinococcus cellulosilyticus NBRC 106333.</title>
        <authorList>
            <person name="Hosoyama A."/>
            <person name="Uohara A."/>
            <person name="Ohji S."/>
            <person name="Ichikawa N."/>
        </authorList>
    </citation>
    <scope>NUCLEOTIDE SEQUENCE [LARGE SCALE GENOMIC DNA]</scope>
    <source>
        <strain evidence="3 4">NBRC 106333</strain>
    </source>
</reference>
<gene>
    <name evidence="3" type="ORF">DC3_25970</name>
</gene>
<keyword evidence="1" id="KW-0175">Coiled coil</keyword>
<dbReference type="OrthoDB" id="9846883at2"/>